<evidence type="ECO:0000313" key="2">
    <source>
        <dbReference type="Proteomes" id="UP000588098"/>
    </source>
</evidence>
<evidence type="ECO:0000313" key="1">
    <source>
        <dbReference type="EMBL" id="MBB5935232.1"/>
    </source>
</evidence>
<protein>
    <submittedName>
        <fullName evidence="1">Uncharacterized protein</fullName>
    </submittedName>
</protein>
<gene>
    <name evidence="1" type="ORF">FHS42_002282</name>
</gene>
<proteinExistence type="predicted"/>
<dbReference type="Proteomes" id="UP000588098">
    <property type="component" value="Unassembled WGS sequence"/>
</dbReference>
<keyword evidence="2" id="KW-1185">Reference proteome</keyword>
<comment type="caution">
    <text evidence="1">The sequence shown here is derived from an EMBL/GenBank/DDBJ whole genome shotgun (WGS) entry which is preliminary data.</text>
</comment>
<dbReference type="RefSeq" id="WP_184571447.1">
    <property type="nucleotide sequence ID" value="NZ_JACHJL010000004.1"/>
</dbReference>
<name>A0A7W9Q9Q6_9ACTN</name>
<dbReference type="EMBL" id="JACHJL010000004">
    <property type="protein sequence ID" value="MBB5935232.1"/>
    <property type="molecule type" value="Genomic_DNA"/>
</dbReference>
<accession>A0A7W9Q9Q6</accession>
<dbReference type="AlphaFoldDB" id="A0A7W9Q9Q6"/>
<organism evidence="1 2">
    <name type="scientific">Streptomyces zagrosensis</name>
    <dbReference type="NCBI Taxonomy" id="1042984"/>
    <lineage>
        <taxon>Bacteria</taxon>
        <taxon>Bacillati</taxon>
        <taxon>Actinomycetota</taxon>
        <taxon>Actinomycetes</taxon>
        <taxon>Kitasatosporales</taxon>
        <taxon>Streptomycetaceae</taxon>
        <taxon>Streptomyces</taxon>
    </lineage>
</organism>
<reference evidence="1 2" key="1">
    <citation type="submission" date="2020-08" db="EMBL/GenBank/DDBJ databases">
        <title>Genomic Encyclopedia of Type Strains, Phase III (KMG-III): the genomes of soil and plant-associated and newly described type strains.</title>
        <authorList>
            <person name="Whitman W."/>
        </authorList>
    </citation>
    <scope>NUCLEOTIDE SEQUENCE [LARGE SCALE GENOMIC DNA]</scope>
    <source>
        <strain evidence="1 2">CECT 8305</strain>
    </source>
</reference>
<sequence length="149" mass="16287">MSARQLRVALLIWKPRNPHAPGDVTGGLPQVLLVHEGAPPWYLPGVILRPGELLLSAAARTACALGLQLPPRHRVLATDFRRPERMTLVVDGGWTSGTDAQVAAGEFSLCHCHPTPHRRRWVASEGLDDVITRALHAALTTPPRKETRP</sequence>